<reference evidence="3 4" key="1">
    <citation type="submission" date="2013-07" db="EMBL/GenBank/DDBJ databases">
        <title>Comparative Genomic and Metabolomic Analysis of Twelve Strains of Pseudoalteromonas luteoviolacea.</title>
        <authorList>
            <person name="Vynne N.G."/>
            <person name="Mansson M."/>
            <person name="Gram L."/>
        </authorList>
    </citation>
    <scope>NUCLEOTIDE SEQUENCE [LARGE SCALE GENOMIC DNA]</scope>
    <source>
        <strain evidence="3 4">CPMOR-1</strain>
    </source>
</reference>
<dbReference type="InterPro" id="IPR035086">
    <property type="entry name" value="DgcN-like_C"/>
</dbReference>
<evidence type="ECO:0000313" key="3">
    <source>
        <dbReference type="EMBL" id="KZN68644.1"/>
    </source>
</evidence>
<dbReference type="InterPro" id="IPR035402">
    <property type="entry name" value="DgcN-like_N"/>
</dbReference>
<dbReference type="Gene3D" id="3.40.50.300">
    <property type="entry name" value="P-loop containing nucleotide triphosphate hydrolases"/>
    <property type="match status" value="1"/>
</dbReference>
<protein>
    <recommendedName>
        <fullName evidence="5">EBNA-1 nuclear protein</fullName>
    </recommendedName>
</protein>
<proteinExistence type="predicted"/>
<comment type="caution">
    <text evidence="3">The sequence shown here is derived from an EMBL/GenBank/DDBJ whole genome shotgun (WGS) entry which is preliminary data.</text>
</comment>
<dbReference type="InterPro" id="IPR027417">
    <property type="entry name" value="P-loop_NTPase"/>
</dbReference>
<feature type="domain" description="D-glutamate N-acetyltransferase-like C-terminal" evidence="1">
    <location>
        <begin position="154"/>
        <end position="342"/>
    </location>
</feature>
<dbReference type="InterPro" id="IPR011669">
    <property type="entry name" value="DgcN-like"/>
</dbReference>
<accession>A0A162BUF7</accession>
<dbReference type="Proteomes" id="UP000076486">
    <property type="component" value="Unassembled WGS sequence"/>
</dbReference>
<dbReference type="SUPFAM" id="SSF52540">
    <property type="entry name" value="P-loop containing nucleoside triphosphate hydrolases"/>
    <property type="match status" value="1"/>
</dbReference>
<dbReference type="PATRIC" id="fig|1365248.3.peg.46"/>
<dbReference type="RefSeq" id="WP_063366218.1">
    <property type="nucleotide sequence ID" value="NZ_AUYC01000001.1"/>
</dbReference>
<evidence type="ECO:0000259" key="1">
    <source>
        <dbReference type="Pfam" id="PF07755"/>
    </source>
</evidence>
<dbReference type="PIRSF" id="PIRSF026760">
    <property type="entry name" value="UCP026760"/>
    <property type="match status" value="1"/>
</dbReference>
<dbReference type="Pfam" id="PF17396">
    <property type="entry name" value="DUF1611_N"/>
    <property type="match status" value="1"/>
</dbReference>
<sequence length="355" mass="38379">MINFDNKNVVIYAEGRFDSTNAKVAASFIRYHADKCVAVIDSTKAGATCEEILGYGGNIPVVSDLPSTLDKQIDVFMIGNGLFHSDLPQEYRENIKRALEQKVHVVSGIHYRLAQDPELKALADKMGVVIWDTKEPPAGLGTSQYKLLDIPQFIVHTVGSDCRVGKKNTALEVTNYLNQQGTETVFAAMGQSGIYITGKGIAIDAVPSDFVAGATEKLILDSVSGSNAVVVLVEGQGSITHPAYSAVTLGLLHGSMPHALILCHEANLEAHKNWEKTPLLSLNQLIDTYETLGGYLRPCKVVGVSVNCKSLSDDEARDVIAQVEQDTGLPATDVYKFGAQKLADAVESFRNNKNK</sequence>
<dbReference type="EMBL" id="AUYC01000001">
    <property type="protein sequence ID" value="KZN68644.1"/>
    <property type="molecule type" value="Genomic_DNA"/>
</dbReference>
<gene>
    <name evidence="3" type="ORF">N473_00210</name>
</gene>
<organism evidence="3 4">
    <name type="scientific">Pseudoalteromonas luteoviolacea CPMOR-1</name>
    <dbReference type="NCBI Taxonomy" id="1365248"/>
    <lineage>
        <taxon>Bacteria</taxon>
        <taxon>Pseudomonadati</taxon>
        <taxon>Pseudomonadota</taxon>
        <taxon>Gammaproteobacteria</taxon>
        <taxon>Alteromonadales</taxon>
        <taxon>Pseudoalteromonadaceae</taxon>
        <taxon>Pseudoalteromonas</taxon>
    </lineage>
</organism>
<dbReference type="PANTHER" id="PTHR40690">
    <property type="entry name" value="GLL3100 PROTEIN"/>
    <property type="match status" value="1"/>
</dbReference>
<name>A0A162BUF7_9GAMM</name>
<feature type="domain" description="D-glutamate N-acetyltransferase-like N-terminal" evidence="2">
    <location>
        <begin position="43"/>
        <end position="136"/>
    </location>
</feature>
<dbReference type="Gene3D" id="3.40.50.720">
    <property type="entry name" value="NAD(P)-binding Rossmann-like Domain"/>
    <property type="match status" value="1"/>
</dbReference>
<evidence type="ECO:0000259" key="2">
    <source>
        <dbReference type="Pfam" id="PF17396"/>
    </source>
</evidence>
<dbReference type="PANTHER" id="PTHR40690:SF1">
    <property type="entry name" value="DUF1611 DOMAIN-CONTAINING PROTEIN"/>
    <property type="match status" value="1"/>
</dbReference>
<dbReference type="Pfam" id="PF07755">
    <property type="entry name" value="DUF1611"/>
    <property type="match status" value="1"/>
</dbReference>
<dbReference type="AlphaFoldDB" id="A0A162BUF7"/>
<evidence type="ECO:0008006" key="5">
    <source>
        <dbReference type="Google" id="ProtNLM"/>
    </source>
</evidence>
<evidence type="ECO:0000313" key="4">
    <source>
        <dbReference type="Proteomes" id="UP000076486"/>
    </source>
</evidence>